<keyword evidence="2" id="KW-0472">Membrane</keyword>
<evidence type="ECO:0008006" key="5">
    <source>
        <dbReference type="Google" id="ProtNLM"/>
    </source>
</evidence>
<dbReference type="Proteomes" id="UP000063434">
    <property type="component" value="Unassembled WGS sequence"/>
</dbReference>
<evidence type="ECO:0000256" key="1">
    <source>
        <dbReference type="SAM" id="MobiDB-lite"/>
    </source>
</evidence>
<evidence type="ECO:0000313" key="3">
    <source>
        <dbReference type="EMBL" id="KWV82884.1"/>
    </source>
</evidence>
<feature type="transmembrane region" description="Helical" evidence="2">
    <location>
        <begin position="7"/>
        <end position="27"/>
    </location>
</feature>
<name>A0A120G4Q4_PSEFL</name>
<organism evidence="3 4">
    <name type="scientific">Pseudomonas fluorescens</name>
    <dbReference type="NCBI Taxonomy" id="294"/>
    <lineage>
        <taxon>Bacteria</taxon>
        <taxon>Pseudomonadati</taxon>
        <taxon>Pseudomonadota</taxon>
        <taxon>Gammaproteobacteria</taxon>
        <taxon>Pseudomonadales</taxon>
        <taxon>Pseudomonadaceae</taxon>
        <taxon>Pseudomonas</taxon>
    </lineage>
</organism>
<proteinExistence type="predicted"/>
<feature type="compositionally biased region" description="Low complexity" evidence="1">
    <location>
        <begin position="81"/>
        <end position="98"/>
    </location>
</feature>
<keyword evidence="2" id="KW-0812">Transmembrane</keyword>
<dbReference type="AlphaFoldDB" id="A0A120G4Q4"/>
<protein>
    <recommendedName>
        <fullName evidence="5">Transmembrane protein</fullName>
    </recommendedName>
</protein>
<evidence type="ECO:0000313" key="4">
    <source>
        <dbReference type="Proteomes" id="UP000063434"/>
    </source>
</evidence>
<feature type="region of interest" description="Disordered" evidence="1">
    <location>
        <begin position="77"/>
        <end position="98"/>
    </location>
</feature>
<evidence type="ECO:0000256" key="2">
    <source>
        <dbReference type="SAM" id="Phobius"/>
    </source>
</evidence>
<dbReference type="PATRIC" id="fig|294.195.peg.1090"/>
<feature type="transmembrane region" description="Helical" evidence="2">
    <location>
        <begin position="47"/>
        <end position="68"/>
    </location>
</feature>
<dbReference type="EMBL" id="LCYC01000008">
    <property type="protein sequence ID" value="KWV82884.1"/>
    <property type="molecule type" value="Genomic_DNA"/>
</dbReference>
<keyword evidence="2" id="KW-1133">Transmembrane helix</keyword>
<reference evidence="3 4" key="1">
    <citation type="submission" date="2015-05" db="EMBL/GenBank/DDBJ databases">
        <title>A genomic and transcriptomic approach to investigate the blue pigment phenotype in Pseudomonas fluorescens.</title>
        <authorList>
            <person name="Andreani N.A."/>
            <person name="Cardazzo B."/>
        </authorList>
    </citation>
    <scope>NUCLEOTIDE SEQUENCE [LARGE SCALE GENOMIC DNA]</scope>
    <source>
        <strain evidence="3 4">Ps_40</strain>
    </source>
</reference>
<sequence>MFSFLKIVVGAGGTFAALGAAMLYSLYAGWFKSDLLKSLPSESIYKLFLYSIGSGVFCFVLLIILQACSRKPSIITKADNGGTAVTSTGSGSVTVHKP</sequence>
<comment type="caution">
    <text evidence="3">The sequence shown here is derived from an EMBL/GenBank/DDBJ whole genome shotgun (WGS) entry which is preliminary data.</text>
</comment>
<accession>A0A120G4Q4</accession>
<gene>
    <name evidence="3" type="ORF">PFL603g_01037</name>
</gene>